<accession>A0A0S6U6P7</accession>
<dbReference type="Gene3D" id="3.40.630.30">
    <property type="match status" value="1"/>
</dbReference>
<dbReference type="GO" id="GO:0016747">
    <property type="term" value="F:acyltransferase activity, transferring groups other than amino-acyl groups"/>
    <property type="evidence" value="ECO:0007669"/>
    <property type="project" value="InterPro"/>
</dbReference>
<dbReference type="EMBL" id="DF384213">
    <property type="protein sequence ID" value="GAE03145.1"/>
    <property type="molecule type" value="Genomic_DNA"/>
</dbReference>
<feature type="domain" description="N-acetyltransferase" evidence="1">
    <location>
        <begin position="5"/>
        <end position="151"/>
    </location>
</feature>
<gene>
    <name evidence="2" type="ORF">CBO05C_2835</name>
</gene>
<name>A0A0S6U6P7_CLOBO</name>
<dbReference type="Proteomes" id="UP000054164">
    <property type="component" value="Unassembled WGS sequence"/>
</dbReference>
<dbReference type="PANTHER" id="PTHR43415">
    <property type="entry name" value="SPERMIDINE N(1)-ACETYLTRANSFERASE"/>
    <property type="match status" value="1"/>
</dbReference>
<evidence type="ECO:0000259" key="1">
    <source>
        <dbReference type="PROSITE" id="PS51186"/>
    </source>
</evidence>
<dbReference type="HOGENOM" id="CLU_013985_29_0_9"/>
<dbReference type="InterPro" id="IPR016181">
    <property type="entry name" value="Acyl_CoA_acyltransferase"/>
</dbReference>
<sequence length="151" mass="18535">MNMKKKFLKATEKECYLLFKWVNDDKVRQNAFNTNKIKYEEHSKWFYSKLKDPNVFIYIYFIEDNPVGQIRIECNEEIGIIDYSIDKFHRNKGYGKKMLQELENEAEFKRINLHKLIGQVKYNNIQSQKCFEDLGYLKKEKDYYIEYYKDF</sequence>
<dbReference type="InterPro" id="IPR000182">
    <property type="entry name" value="GNAT_dom"/>
</dbReference>
<dbReference type="PANTHER" id="PTHR43415:SF3">
    <property type="entry name" value="GNAT-FAMILY ACETYLTRANSFERASE"/>
    <property type="match status" value="1"/>
</dbReference>
<proteinExistence type="predicted"/>
<organism evidence="2">
    <name type="scientific">Clostridium botulinum B str. Osaka05</name>
    <dbReference type="NCBI Taxonomy" id="1407017"/>
    <lineage>
        <taxon>Bacteria</taxon>
        <taxon>Bacillati</taxon>
        <taxon>Bacillota</taxon>
        <taxon>Clostridia</taxon>
        <taxon>Eubacteriales</taxon>
        <taxon>Clostridiaceae</taxon>
        <taxon>Clostridium</taxon>
    </lineage>
</organism>
<evidence type="ECO:0000313" key="2">
    <source>
        <dbReference type="EMBL" id="GAE03145.1"/>
    </source>
</evidence>
<dbReference type="Pfam" id="PF00583">
    <property type="entry name" value="Acetyltransf_1"/>
    <property type="match status" value="1"/>
</dbReference>
<dbReference type="SUPFAM" id="SSF55729">
    <property type="entry name" value="Acyl-CoA N-acyltransferases (Nat)"/>
    <property type="match status" value="1"/>
</dbReference>
<reference evidence="2" key="1">
    <citation type="submission" date="2013-10" db="EMBL/GenBank/DDBJ databases">
        <title>Draft genome sequence of Clostridium botulinum type B strain Osaka05.</title>
        <authorList>
            <person name="Sakaguchi Y."/>
            <person name="Hosomi K."/>
            <person name="Uchiyama J."/>
            <person name="Ogura Y."/>
            <person name="Sakaguchi M."/>
            <person name="Kohda T."/>
            <person name="Mukamoto M."/>
            <person name="Misawa N."/>
            <person name="Matsuzaki S."/>
            <person name="Hayashi T."/>
            <person name="Kozaki S."/>
        </authorList>
    </citation>
    <scope>NUCLEOTIDE SEQUENCE</scope>
    <source>
        <strain evidence="2">Osaka05</strain>
    </source>
</reference>
<dbReference type="AlphaFoldDB" id="A0A0S6U6P7"/>
<protein>
    <recommendedName>
        <fullName evidence="1">N-acetyltransferase domain-containing protein</fullName>
    </recommendedName>
</protein>
<dbReference type="PROSITE" id="PS51186">
    <property type="entry name" value="GNAT"/>
    <property type="match status" value="1"/>
</dbReference>
<dbReference type="CDD" id="cd04301">
    <property type="entry name" value="NAT_SF"/>
    <property type="match status" value="1"/>
</dbReference>